<keyword evidence="1" id="KW-0175">Coiled coil</keyword>
<organism evidence="2 3">
    <name type="scientific">Artemisia annua</name>
    <name type="common">Sweet wormwood</name>
    <dbReference type="NCBI Taxonomy" id="35608"/>
    <lineage>
        <taxon>Eukaryota</taxon>
        <taxon>Viridiplantae</taxon>
        <taxon>Streptophyta</taxon>
        <taxon>Embryophyta</taxon>
        <taxon>Tracheophyta</taxon>
        <taxon>Spermatophyta</taxon>
        <taxon>Magnoliopsida</taxon>
        <taxon>eudicotyledons</taxon>
        <taxon>Gunneridae</taxon>
        <taxon>Pentapetalae</taxon>
        <taxon>asterids</taxon>
        <taxon>campanulids</taxon>
        <taxon>Asterales</taxon>
        <taxon>Asteraceae</taxon>
        <taxon>Asteroideae</taxon>
        <taxon>Anthemideae</taxon>
        <taxon>Artemisiinae</taxon>
        <taxon>Artemisia</taxon>
    </lineage>
</organism>
<gene>
    <name evidence="2" type="ORF">CTI12_AA107140</name>
</gene>
<evidence type="ECO:0000256" key="1">
    <source>
        <dbReference type="SAM" id="Coils"/>
    </source>
</evidence>
<comment type="caution">
    <text evidence="2">The sequence shown here is derived from an EMBL/GenBank/DDBJ whole genome shotgun (WGS) entry which is preliminary data.</text>
</comment>
<evidence type="ECO:0000313" key="3">
    <source>
        <dbReference type="Proteomes" id="UP000245207"/>
    </source>
</evidence>
<proteinExistence type="predicted"/>
<feature type="coiled-coil region" evidence="1">
    <location>
        <begin position="18"/>
        <end position="54"/>
    </location>
</feature>
<sequence>MKEQMKNYPDSIRGELKEELKEEMKVELKEEMKNELKEEMREELKEEMREELKEMCAEIQYMLVEYGIKSHVTRQPKTKRGNMQVAVHLEHQPLHFE</sequence>
<protein>
    <submittedName>
        <fullName evidence="2">Uncharacterized protein</fullName>
    </submittedName>
</protein>
<keyword evidence="3" id="KW-1185">Reference proteome</keyword>
<name>A0A2U1PTI6_ARTAN</name>
<dbReference type="AlphaFoldDB" id="A0A2U1PTI6"/>
<evidence type="ECO:0000313" key="2">
    <source>
        <dbReference type="EMBL" id="PWA89027.1"/>
    </source>
</evidence>
<dbReference type="Proteomes" id="UP000245207">
    <property type="component" value="Unassembled WGS sequence"/>
</dbReference>
<reference evidence="2 3" key="1">
    <citation type="journal article" date="2018" name="Mol. Plant">
        <title>The genome of Artemisia annua provides insight into the evolution of Asteraceae family and artemisinin biosynthesis.</title>
        <authorList>
            <person name="Shen Q."/>
            <person name="Zhang L."/>
            <person name="Liao Z."/>
            <person name="Wang S."/>
            <person name="Yan T."/>
            <person name="Shi P."/>
            <person name="Liu M."/>
            <person name="Fu X."/>
            <person name="Pan Q."/>
            <person name="Wang Y."/>
            <person name="Lv Z."/>
            <person name="Lu X."/>
            <person name="Zhang F."/>
            <person name="Jiang W."/>
            <person name="Ma Y."/>
            <person name="Chen M."/>
            <person name="Hao X."/>
            <person name="Li L."/>
            <person name="Tang Y."/>
            <person name="Lv G."/>
            <person name="Zhou Y."/>
            <person name="Sun X."/>
            <person name="Brodelius P.E."/>
            <person name="Rose J.K.C."/>
            <person name="Tang K."/>
        </authorList>
    </citation>
    <scope>NUCLEOTIDE SEQUENCE [LARGE SCALE GENOMIC DNA]</scope>
    <source>
        <strain evidence="3">cv. Huhao1</strain>
        <tissue evidence="2">Leaf</tissue>
    </source>
</reference>
<accession>A0A2U1PTI6</accession>
<dbReference type="EMBL" id="PKPP01000756">
    <property type="protein sequence ID" value="PWA89027.1"/>
    <property type="molecule type" value="Genomic_DNA"/>
</dbReference>